<keyword evidence="1" id="KW-0472">Membrane</keyword>
<dbReference type="EMBL" id="WUMU01000015">
    <property type="protein sequence ID" value="MXN18720.1"/>
    <property type="molecule type" value="Genomic_DNA"/>
</dbReference>
<comment type="caution">
    <text evidence="2">The sequence shown here is derived from an EMBL/GenBank/DDBJ whole genome shotgun (WGS) entry which is preliminary data.</text>
</comment>
<dbReference type="InterPro" id="IPR010699">
    <property type="entry name" value="DUF1275"/>
</dbReference>
<gene>
    <name evidence="2" type="ORF">GR170_12795</name>
</gene>
<dbReference type="Proteomes" id="UP000477911">
    <property type="component" value="Unassembled WGS sequence"/>
</dbReference>
<dbReference type="PANTHER" id="PTHR37314">
    <property type="entry name" value="SLR0142 PROTEIN"/>
    <property type="match status" value="1"/>
</dbReference>
<reference evidence="2 3" key="1">
    <citation type="submission" date="2019-12" db="EMBL/GenBank/DDBJ databases">
        <authorList>
            <person name="Li M."/>
        </authorList>
    </citation>
    <scope>NUCLEOTIDE SEQUENCE [LARGE SCALE GENOMIC DNA]</scope>
    <source>
        <strain evidence="2 3">GBMRC 2024</strain>
    </source>
</reference>
<keyword evidence="3" id="KW-1185">Reference proteome</keyword>
<dbReference type="Pfam" id="PF06912">
    <property type="entry name" value="DUF1275"/>
    <property type="match status" value="1"/>
</dbReference>
<feature type="transmembrane region" description="Helical" evidence="1">
    <location>
        <begin position="195"/>
        <end position="218"/>
    </location>
</feature>
<keyword evidence="1" id="KW-0812">Transmembrane</keyword>
<name>A0A6L7G5V4_9RHOB</name>
<evidence type="ECO:0000313" key="3">
    <source>
        <dbReference type="Proteomes" id="UP000477911"/>
    </source>
</evidence>
<dbReference type="PANTHER" id="PTHR37314:SF5">
    <property type="entry name" value="SLR0142 PROTEIN"/>
    <property type="match status" value="1"/>
</dbReference>
<proteinExistence type="predicted"/>
<sequence length="234" mass="23954">MSSRTEAPRSGAALSAPSVPTLLSLNAGYVDTAGFLMLQGLFTAHVTGNFVTIGSVIANGSSGLVAKLLALPVFCVTILAVQALALRLGGAAPRHLRRLLLAETVLLILGGAAAIGFGSDHGADSAPMILAGMLLVTGMAIQNATQKLHLSSAPPTTMMTGTTTQLMLDLGSLMSGRGEAPEVVKPRLLRMLTAVVVFAIGCAAAALAVTSLGFWAFALPPLVTLRALWVQVRS</sequence>
<protein>
    <submittedName>
        <fullName evidence="2">DUF1275 domain-containing protein</fullName>
    </submittedName>
</protein>
<organism evidence="2 3">
    <name type="scientific">Pseudooceanicola albus</name>
    <dbReference type="NCBI Taxonomy" id="2692189"/>
    <lineage>
        <taxon>Bacteria</taxon>
        <taxon>Pseudomonadati</taxon>
        <taxon>Pseudomonadota</taxon>
        <taxon>Alphaproteobacteria</taxon>
        <taxon>Rhodobacterales</taxon>
        <taxon>Paracoccaceae</taxon>
        <taxon>Pseudooceanicola</taxon>
    </lineage>
</organism>
<feature type="transmembrane region" description="Helical" evidence="1">
    <location>
        <begin position="125"/>
        <end position="141"/>
    </location>
</feature>
<dbReference type="RefSeq" id="WP_160894849.1">
    <property type="nucleotide sequence ID" value="NZ_WUMU01000015.1"/>
</dbReference>
<accession>A0A6L7G5V4</accession>
<feature type="transmembrane region" description="Helical" evidence="1">
    <location>
        <begin position="100"/>
        <end position="119"/>
    </location>
</feature>
<evidence type="ECO:0000256" key="1">
    <source>
        <dbReference type="SAM" id="Phobius"/>
    </source>
</evidence>
<evidence type="ECO:0000313" key="2">
    <source>
        <dbReference type="EMBL" id="MXN18720.1"/>
    </source>
</evidence>
<feature type="transmembrane region" description="Helical" evidence="1">
    <location>
        <begin position="69"/>
        <end position="88"/>
    </location>
</feature>
<dbReference type="AlphaFoldDB" id="A0A6L7G5V4"/>
<keyword evidence="1" id="KW-1133">Transmembrane helix</keyword>